<comment type="caution">
    <text evidence="1">The sequence shown here is derived from an EMBL/GenBank/DDBJ whole genome shotgun (WGS) entry which is preliminary data.</text>
</comment>
<sequence>MHASDNFCMVCAITRAAAEHHCSSCYLHMPYESFGLRERAGLANCGRGFCSFGAQGRLCCHN</sequence>
<protein>
    <submittedName>
        <fullName evidence="1">Uncharacterized protein</fullName>
    </submittedName>
</protein>
<organism evidence="1">
    <name type="scientific">Cupriavidus taiwanensis</name>
    <dbReference type="NCBI Taxonomy" id="164546"/>
    <lineage>
        <taxon>Bacteria</taxon>
        <taxon>Pseudomonadati</taxon>
        <taxon>Pseudomonadota</taxon>
        <taxon>Betaproteobacteria</taxon>
        <taxon>Burkholderiales</taxon>
        <taxon>Burkholderiaceae</taxon>
        <taxon>Cupriavidus</taxon>
    </lineage>
</organism>
<dbReference type="Proteomes" id="UP000257016">
    <property type="component" value="Unassembled WGS sequence"/>
</dbReference>
<evidence type="ECO:0000313" key="1">
    <source>
        <dbReference type="EMBL" id="SOY71871.1"/>
    </source>
</evidence>
<gene>
    <name evidence="1" type="ORF">CBM2586_B130591</name>
</gene>
<reference evidence="1" key="1">
    <citation type="submission" date="2018-01" db="EMBL/GenBank/DDBJ databases">
        <authorList>
            <person name="Clerissi C."/>
        </authorList>
    </citation>
    <scope>NUCLEOTIDE SEQUENCE</scope>
    <source>
        <strain evidence="1">Cupriavidus taiwanensis LMG 19430</strain>
    </source>
</reference>
<dbReference type="EMBL" id="OFSN01000019">
    <property type="protein sequence ID" value="SOY71871.1"/>
    <property type="molecule type" value="Genomic_DNA"/>
</dbReference>
<proteinExistence type="predicted"/>
<dbReference type="AlphaFoldDB" id="A0A375CJ02"/>
<name>A0A375CJ02_9BURK</name>
<accession>A0A375CJ02</accession>